<proteinExistence type="inferred from homology"/>
<evidence type="ECO:0000313" key="5">
    <source>
        <dbReference type="EMBL" id="MBA4669998.1"/>
    </source>
</evidence>
<reference evidence="5" key="2">
    <citation type="submission" date="2020-07" db="EMBL/GenBank/DDBJ databases">
        <authorList>
            <person name="Vera ALvarez R."/>
            <person name="Arias-Moreno D.M."/>
            <person name="Jimenez-Jacinto V."/>
            <person name="Jimenez-Bremont J.F."/>
            <person name="Swaminathan K."/>
            <person name="Moose S.P."/>
            <person name="Guerrero-Gonzalez M.L."/>
            <person name="Marino-Ramirez L."/>
            <person name="Landsman D."/>
            <person name="Rodriguez-Kessler M."/>
            <person name="Delgado-Sanchez P."/>
        </authorList>
    </citation>
    <scope>NUCLEOTIDE SEQUENCE</scope>
    <source>
        <tissue evidence="5">Cladode</tissue>
    </source>
</reference>
<dbReference type="PANTHER" id="PTHR48062">
    <property type="entry name" value="RECEPTOR-LIKE PROTEIN 14"/>
    <property type="match status" value="1"/>
</dbReference>
<dbReference type="PANTHER" id="PTHR48062:SF21">
    <property type="entry name" value="RECEPTOR-LIKE PROTEIN 12"/>
    <property type="match status" value="1"/>
</dbReference>
<dbReference type="InterPro" id="IPR051502">
    <property type="entry name" value="RLP_Defense_Trigger"/>
</dbReference>
<accession>A0A7C9AJD2</accession>
<dbReference type="InterPro" id="IPR032675">
    <property type="entry name" value="LRR_dom_sf"/>
</dbReference>
<dbReference type="Gene3D" id="3.80.10.10">
    <property type="entry name" value="Ribonuclease Inhibitor"/>
    <property type="match status" value="1"/>
</dbReference>
<evidence type="ECO:0000256" key="4">
    <source>
        <dbReference type="SAM" id="Phobius"/>
    </source>
</evidence>
<evidence type="ECO:0000256" key="2">
    <source>
        <dbReference type="ARBA" id="ARBA00022614"/>
    </source>
</evidence>
<name>A0A7C9AJD2_OPUST</name>
<keyword evidence="4" id="KW-0812">Transmembrane</keyword>
<keyword evidence="4" id="KW-1133">Transmembrane helix</keyword>
<keyword evidence="3" id="KW-0677">Repeat</keyword>
<reference evidence="5" key="1">
    <citation type="journal article" date="2013" name="J. Plant Res.">
        <title>Effect of fungi and light on seed germination of three Opuntia species from semiarid lands of central Mexico.</title>
        <authorList>
            <person name="Delgado-Sanchez P."/>
            <person name="Jimenez-Bremont J.F."/>
            <person name="Guerrero-Gonzalez Mde L."/>
            <person name="Flores J."/>
        </authorList>
    </citation>
    <scope>NUCLEOTIDE SEQUENCE</scope>
    <source>
        <tissue evidence="5">Cladode</tissue>
    </source>
</reference>
<organism evidence="5">
    <name type="scientific">Opuntia streptacantha</name>
    <name type="common">Prickly pear cactus</name>
    <name type="synonym">Opuntia cardona</name>
    <dbReference type="NCBI Taxonomy" id="393608"/>
    <lineage>
        <taxon>Eukaryota</taxon>
        <taxon>Viridiplantae</taxon>
        <taxon>Streptophyta</taxon>
        <taxon>Embryophyta</taxon>
        <taxon>Tracheophyta</taxon>
        <taxon>Spermatophyta</taxon>
        <taxon>Magnoliopsida</taxon>
        <taxon>eudicotyledons</taxon>
        <taxon>Gunneridae</taxon>
        <taxon>Pentapetalae</taxon>
        <taxon>Caryophyllales</taxon>
        <taxon>Cactineae</taxon>
        <taxon>Cactaceae</taxon>
        <taxon>Opuntioideae</taxon>
        <taxon>Opuntia</taxon>
    </lineage>
</organism>
<evidence type="ECO:0008006" key="6">
    <source>
        <dbReference type="Google" id="ProtNLM"/>
    </source>
</evidence>
<evidence type="ECO:0000256" key="3">
    <source>
        <dbReference type="ARBA" id="ARBA00022737"/>
    </source>
</evidence>
<evidence type="ECO:0000256" key="1">
    <source>
        <dbReference type="ARBA" id="ARBA00009592"/>
    </source>
</evidence>
<dbReference type="AlphaFoldDB" id="A0A7C9AJD2"/>
<dbReference type="EMBL" id="GISG01245783">
    <property type="protein sequence ID" value="MBA4669998.1"/>
    <property type="molecule type" value="Transcribed_RNA"/>
</dbReference>
<keyword evidence="2" id="KW-0433">Leucine-rich repeat</keyword>
<protein>
    <recommendedName>
        <fullName evidence="6">Receptor protein serine/threonine kinase</fullName>
    </recommendedName>
</protein>
<keyword evidence="4" id="KW-0472">Membrane</keyword>
<feature type="transmembrane region" description="Helical" evidence="4">
    <location>
        <begin position="86"/>
        <end position="107"/>
    </location>
</feature>
<sequence length="128" mass="14529">MIPNQLAELYSLEIFNVSYNSLTGRMPETEQFGAFDETSYYGNPRLCVLLVNKSCGSELPNVLPPLTNTAPNEDEDGDGGLDMEDFLWSFGVTSVVAFLATIAVLAINPQWRDAWFDFVEWRLLWWLL</sequence>
<comment type="similarity">
    <text evidence="1">Belongs to the RLP family.</text>
</comment>